<dbReference type="SUPFAM" id="SSF103642">
    <property type="entry name" value="Sec-C motif"/>
    <property type="match status" value="1"/>
</dbReference>
<dbReference type="InterPro" id="IPR011990">
    <property type="entry name" value="TPR-like_helical_dom_sf"/>
</dbReference>
<name>A0ABU1GIA7_9GAMM</name>
<proteinExistence type="predicted"/>
<sequence>MLAVWVEQLLGYASGALKVIRRDERYPTLVAWAREEGPSLVGGKLPMAQALAPELWSQTPLERLDFAAEPLARPGRNEPCWCDSGRKTKQCCGAVRLPGPVPGHLMWMLSLREWKGDTLKAALASGRAPAQALLEAGLIAAETGQRGRAQQILESLFERGDWSRLPEQAEPAFEILLDLYQERGFTRKREALLDAVLDQGPLFLRGVALERLCLMHLDADDLDSARAAFVRAQQALPDSPTLAYIEAMLLLHEGHEQEAAERARFWFRRLARQGELDPDQLQFLADLADNPGATLAEQLLNAEEDLAGPLASLQALLEVLPTAPKLQVSGGAEGRLEYRQSEREASLLAAWRDHFPVEAAGDASLGLEGDPWPVAGEWLPELCAHPEWLDAPAVVEGLVLALTTRFGSLPWMAPSLFVPLAERLERWLEQVAAEGPGALVWEDADNALLLRTGLALVVGMERGARQRSRQLAERLLALDDHDSLGLRELVLDQLLRDGRDAEALAVSHPPAGEPLGEGALGLLLGRALALYRLGRQEEGVEALAEARQHNGHALALLCAETPRPGFPSGAGEGDVEPGSRAEAWQYRTLMRDQWRTTPGALAWLQAWLEANPERAAR</sequence>
<dbReference type="Proteomes" id="UP001252270">
    <property type="component" value="Unassembled WGS sequence"/>
</dbReference>
<organism evidence="1 2">
    <name type="scientific">Halomonas mongoliensis</name>
    <dbReference type="NCBI Taxonomy" id="321265"/>
    <lineage>
        <taxon>Bacteria</taxon>
        <taxon>Pseudomonadati</taxon>
        <taxon>Pseudomonadota</taxon>
        <taxon>Gammaproteobacteria</taxon>
        <taxon>Oceanospirillales</taxon>
        <taxon>Halomonadaceae</taxon>
        <taxon>Halomonas</taxon>
    </lineage>
</organism>
<comment type="caution">
    <text evidence="1">The sequence shown here is derived from an EMBL/GenBank/DDBJ whole genome shotgun (WGS) entry which is preliminary data.</text>
</comment>
<protein>
    <submittedName>
        <fullName evidence="1">SEC-C domain-containing protein</fullName>
    </submittedName>
</protein>
<dbReference type="Gene3D" id="3.10.450.50">
    <property type="match status" value="1"/>
</dbReference>
<dbReference type="InterPro" id="IPR004027">
    <property type="entry name" value="SEC_C_motif"/>
</dbReference>
<gene>
    <name evidence="1" type="ORF">QC820_02930</name>
</gene>
<keyword evidence="2" id="KW-1185">Reference proteome</keyword>
<evidence type="ECO:0000313" key="1">
    <source>
        <dbReference type="EMBL" id="MDR5891755.1"/>
    </source>
</evidence>
<accession>A0ABU1GIA7</accession>
<dbReference type="Gene3D" id="1.25.40.10">
    <property type="entry name" value="Tetratricopeptide repeat domain"/>
    <property type="match status" value="1"/>
</dbReference>
<reference evidence="1 2" key="1">
    <citation type="submission" date="2023-04" db="EMBL/GenBank/DDBJ databases">
        <title>A long-awaited taxogenomic arrangement of the family Halomonadaceae.</title>
        <authorList>
            <person name="De La Haba R."/>
            <person name="Chuvochina M."/>
            <person name="Wittouck S."/>
            <person name="Arahal D.R."/>
            <person name="Sanchez-Porro C."/>
            <person name="Hugenholtz P."/>
            <person name="Ventosa A."/>
        </authorList>
    </citation>
    <scope>NUCLEOTIDE SEQUENCE [LARGE SCALE GENOMIC DNA]</scope>
    <source>
        <strain evidence="1 2">DSM 17332</strain>
    </source>
</reference>
<dbReference type="EMBL" id="JARWAL010000001">
    <property type="protein sequence ID" value="MDR5891755.1"/>
    <property type="molecule type" value="Genomic_DNA"/>
</dbReference>
<dbReference type="Pfam" id="PF02810">
    <property type="entry name" value="SEC-C"/>
    <property type="match status" value="1"/>
</dbReference>
<dbReference type="RefSeq" id="WP_309635689.1">
    <property type="nucleotide sequence ID" value="NZ_JARWAL010000001.1"/>
</dbReference>
<evidence type="ECO:0000313" key="2">
    <source>
        <dbReference type="Proteomes" id="UP001252270"/>
    </source>
</evidence>